<protein>
    <submittedName>
        <fullName evidence="7">Amino acid transporter</fullName>
    </submittedName>
</protein>
<feature type="transmembrane region" description="Helical" evidence="6">
    <location>
        <begin position="400"/>
        <end position="419"/>
    </location>
</feature>
<dbReference type="STRING" id="89784.SAMN04489725_12223"/>
<proteinExistence type="predicted"/>
<evidence type="ECO:0000256" key="5">
    <source>
        <dbReference type="ARBA" id="ARBA00023136"/>
    </source>
</evidence>
<feature type="transmembrane region" description="Helical" evidence="6">
    <location>
        <begin position="207"/>
        <end position="226"/>
    </location>
</feature>
<accession>A0A1H2XLB0</accession>
<keyword evidence="3 6" id="KW-0812">Transmembrane</keyword>
<evidence type="ECO:0000256" key="6">
    <source>
        <dbReference type="SAM" id="Phobius"/>
    </source>
</evidence>
<dbReference type="Pfam" id="PF13520">
    <property type="entry name" value="AA_permease_2"/>
    <property type="match status" value="1"/>
</dbReference>
<evidence type="ECO:0000256" key="3">
    <source>
        <dbReference type="ARBA" id="ARBA00022692"/>
    </source>
</evidence>
<evidence type="ECO:0000256" key="2">
    <source>
        <dbReference type="ARBA" id="ARBA00022475"/>
    </source>
</evidence>
<gene>
    <name evidence="7" type="ORF">SAMN04489725_12223</name>
</gene>
<sequence>MSFKPSPHPEPQAKTSNDVHHELKRTLSVWDLIIYGMIFMVPIAPMAIYGQVVQTANGMVVLTYFIGLVGMIFTAFSYARMSEAFPVGGSAYAYVQRGWNPMVGFMAGWMILLDYILVPALLYLVAASWLTQLVPSIPTTVWIVAFVVFNTAVNFFGVQMTNRANWVMLVIELATFVLFCGAALVYVAGHKDGTSFTLAPVFQKQGFSLSMVGAATSIAVLSFLGFDGISTLSEETKGGRKTVGRATIWALIFVALLFMILTYLAAVAYPDFRHFPNANVAFYFIAERVGGTWLKMLSLVVTVLASGIANALAAQAAISRLLFSMGRDRVLPPVLAKIHPKFRTPYVSILLVAVVSLIVSSLSSIDALSSLVNFGALTTFMALNISVIIHFFFRKRSGRWFSHLVMPLLGFAVILYVWINFSHTTFYFGIGWFVIGLIVLAITTRGFRKSPKALEIE</sequence>
<evidence type="ECO:0000313" key="8">
    <source>
        <dbReference type="Proteomes" id="UP000182589"/>
    </source>
</evidence>
<dbReference type="Proteomes" id="UP000182589">
    <property type="component" value="Unassembled WGS sequence"/>
</dbReference>
<evidence type="ECO:0000256" key="4">
    <source>
        <dbReference type="ARBA" id="ARBA00022989"/>
    </source>
</evidence>
<dbReference type="InterPro" id="IPR002293">
    <property type="entry name" value="AA/rel_permease1"/>
</dbReference>
<feature type="transmembrane region" description="Helical" evidence="6">
    <location>
        <begin position="102"/>
        <end position="125"/>
    </location>
</feature>
<feature type="transmembrane region" description="Helical" evidence="6">
    <location>
        <begin position="164"/>
        <end position="187"/>
    </location>
</feature>
<feature type="transmembrane region" description="Helical" evidence="6">
    <location>
        <begin position="425"/>
        <end position="443"/>
    </location>
</feature>
<dbReference type="Gene3D" id="1.20.1740.10">
    <property type="entry name" value="Amino acid/polyamine transporter I"/>
    <property type="match status" value="1"/>
</dbReference>
<keyword evidence="4 6" id="KW-1133">Transmembrane helix</keyword>
<keyword evidence="2" id="KW-1003">Cell membrane</keyword>
<evidence type="ECO:0000256" key="1">
    <source>
        <dbReference type="ARBA" id="ARBA00004651"/>
    </source>
</evidence>
<dbReference type="InterPro" id="IPR050367">
    <property type="entry name" value="APC_superfamily"/>
</dbReference>
<dbReference type="PIRSF" id="PIRSF006060">
    <property type="entry name" value="AA_transporter"/>
    <property type="match status" value="1"/>
</dbReference>
<dbReference type="AlphaFoldDB" id="A0A1H2XLB0"/>
<feature type="transmembrane region" description="Helical" evidence="6">
    <location>
        <begin position="296"/>
        <end position="323"/>
    </location>
</feature>
<feature type="transmembrane region" description="Helical" evidence="6">
    <location>
        <begin position="58"/>
        <end position="81"/>
    </location>
</feature>
<feature type="transmembrane region" description="Helical" evidence="6">
    <location>
        <begin position="32"/>
        <end position="52"/>
    </location>
</feature>
<keyword evidence="8" id="KW-1185">Reference proteome</keyword>
<reference evidence="8" key="1">
    <citation type="submission" date="2016-10" db="EMBL/GenBank/DDBJ databases">
        <authorList>
            <person name="Varghese N."/>
        </authorList>
    </citation>
    <scope>NUCLEOTIDE SEQUENCE [LARGE SCALE GENOMIC DNA]</scope>
    <source>
        <strain evidence="8">DSM 12489</strain>
    </source>
</reference>
<feature type="transmembrane region" description="Helical" evidence="6">
    <location>
        <begin position="371"/>
        <end position="393"/>
    </location>
</feature>
<dbReference type="GO" id="GO:0005886">
    <property type="term" value="C:plasma membrane"/>
    <property type="evidence" value="ECO:0007669"/>
    <property type="project" value="UniProtKB-SubCell"/>
</dbReference>
<organism evidence="7 8">
    <name type="scientific">Alicyclobacillus hesperidum</name>
    <dbReference type="NCBI Taxonomy" id="89784"/>
    <lineage>
        <taxon>Bacteria</taxon>
        <taxon>Bacillati</taxon>
        <taxon>Bacillota</taxon>
        <taxon>Bacilli</taxon>
        <taxon>Bacillales</taxon>
        <taxon>Alicyclobacillaceae</taxon>
        <taxon>Alicyclobacillus</taxon>
    </lineage>
</organism>
<dbReference type="PANTHER" id="PTHR42770:SF16">
    <property type="entry name" value="AMINO ACID PERMEASE"/>
    <property type="match status" value="1"/>
</dbReference>
<comment type="subcellular location">
    <subcellularLocation>
        <location evidence="1">Cell membrane</location>
        <topology evidence="1">Multi-pass membrane protein</topology>
    </subcellularLocation>
</comment>
<dbReference type="RefSeq" id="WP_176780911.1">
    <property type="nucleotide sequence ID" value="NZ_FNOJ01000022.1"/>
</dbReference>
<evidence type="ECO:0000313" key="7">
    <source>
        <dbReference type="EMBL" id="SDW93662.1"/>
    </source>
</evidence>
<dbReference type="GO" id="GO:0022857">
    <property type="term" value="F:transmembrane transporter activity"/>
    <property type="evidence" value="ECO:0007669"/>
    <property type="project" value="InterPro"/>
</dbReference>
<feature type="transmembrane region" description="Helical" evidence="6">
    <location>
        <begin position="344"/>
        <end position="365"/>
    </location>
</feature>
<dbReference type="PANTHER" id="PTHR42770">
    <property type="entry name" value="AMINO ACID TRANSPORTER-RELATED"/>
    <property type="match status" value="1"/>
</dbReference>
<keyword evidence="5 6" id="KW-0472">Membrane</keyword>
<dbReference type="EMBL" id="FNOJ01000022">
    <property type="protein sequence ID" value="SDW93662.1"/>
    <property type="molecule type" value="Genomic_DNA"/>
</dbReference>
<feature type="transmembrane region" description="Helical" evidence="6">
    <location>
        <begin position="247"/>
        <end position="269"/>
    </location>
</feature>
<feature type="transmembrane region" description="Helical" evidence="6">
    <location>
        <begin position="137"/>
        <end position="157"/>
    </location>
</feature>
<name>A0A1H2XLB0_9BACL</name>